<name>A0A5J4YX42_PORPP</name>
<sequence length="814" mass="90300">MEFARARQERRLLIGLGWAGIYPCKDAWSACARSFSAVARGQSSAGARTKENKSSICVCCAEMTGNSNGKSRAEKSTRRGRRVKDMSMTKKQLKREKRRNEILNLQPKPESKLQQLLEEKARARPGKPSPLVLGFNHEDEDFYRALWEEEVQFCGPDVPDLAGIKWEDIKDKARDIGRELFSDPKFGLTDEQFAELPEQMQELLQPDKLTARFDLDTGEYVPTGVKPDWEKIDSMQRSWEGDGFRPLPLPEANNAWRLSILGTSSAVPTKARNVSAAAIGCKPLDPSQIPTVFLVDAGENTYRRLLDLRWFRAEGFHWLRYIFITHLHGDHVYGLPGVLVEAGFYTQKRRRQALLHPDEEREDPIIHIFGPYGTRGLLRTSLFFQAVVGIRFCVHELVPRDSDFPHLTEATRWRPGSADLLPDGVSPDDWHPSDDGVPPPHPEEVRGDDIHASEDGLWHLVDDERSGVKVTATPLTHRVMCYGYVFAENDRVHEIRERESFGREARDAQAKQAGGSALFADAMARSGAVASVSEGPTADSVTRGADFADVCDIDVEKARALGVKGRQFAVLRSGRPVTVKSTGQTVLPEQVAKGSSGSDGPSRVTSGEIKSDRTAPSRPTDFRVVPERARKVVMLGDNCDASLIVPAAQNADILVHEATFANKLRDKADISMHSTAGMAGRFAQRINAQTLVLTHFSSRYQARYEGSSDILQEGADEFEEVDDDSIDPDSLETDEEFELSDTADDNTSTPSSSSSLQDPDDADPGNFKSSRSEDMFSVDALCAEAREQFDGNVVAAYDFWYKDFPASSDTAANP</sequence>
<evidence type="ECO:0000256" key="2">
    <source>
        <dbReference type="ARBA" id="ARBA00011738"/>
    </source>
</evidence>
<keyword evidence="4" id="KW-0540">Nuclease</keyword>
<evidence type="ECO:0000256" key="3">
    <source>
        <dbReference type="ARBA" id="ARBA00022694"/>
    </source>
</evidence>
<feature type="compositionally biased region" description="Polar residues" evidence="9">
    <location>
        <begin position="589"/>
        <end position="605"/>
    </location>
</feature>
<gene>
    <name evidence="10" type="ORF">FVE85_2296</name>
</gene>
<keyword evidence="5" id="KW-0479">Metal-binding</keyword>
<evidence type="ECO:0000256" key="5">
    <source>
        <dbReference type="ARBA" id="ARBA00022723"/>
    </source>
</evidence>
<dbReference type="Proteomes" id="UP000324585">
    <property type="component" value="Unassembled WGS sequence"/>
</dbReference>
<comment type="caution">
    <text evidence="10">The sequence shown here is derived from an EMBL/GenBank/DDBJ whole genome shotgun (WGS) entry which is preliminary data.</text>
</comment>
<dbReference type="Gene3D" id="3.60.15.10">
    <property type="entry name" value="Ribonuclease Z/Hydroxyacylglutathione hydrolase-like"/>
    <property type="match status" value="1"/>
</dbReference>
<keyword evidence="3" id="KW-0819">tRNA processing</keyword>
<feature type="compositionally biased region" description="Basic and acidic residues" evidence="9">
    <location>
        <begin position="609"/>
        <end position="620"/>
    </location>
</feature>
<evidence type="ECO:0000256" key="7">
    <source>
        <dbReference type="ARBA" id="ARBA00022801"/>
    </source>
</evidence>
<comment type="cofactor">
    <cofactor evidence="1">
        <name>Zn(2+)</name>
        <dbReference type="ChEBI" id="CHEBI:29105"/>
    </cofactor>
</comment>
<organism evidence="10 11">
    <name type="scientific">Porphyridium purpureum</name>
    <name type="common">Red alga</name>
    <name type="synonym">Porphyridium cruentum</name>
    <dbReference type="NCBI Taxonomy" id="35688"/>
    <lineage>
        <taxon>Eukaryota</taxon>
        <taxon>Rhodophyta</taxon>
        <taxon>Bangiophyceae</taxon>
        <taxon>Porphyridiales</taxon>
        <taxon>Porphyridiaceae</taxon>
        <taxon>Porphyridium</taxon>
    </lineage>
</organism>
<dbReference type="PANTHER" id="PTHR46018">
    <property type="entry name" value="ZINC PHOSPHODIESTERASE ELAC PROTEIN 1"/>
    <property type="match status" value="1"/>
</dbReference>
<feature type="region of interest" description="Disordered" evidence="9">
    <location>
        <begin position="415"/>
        <end position="448"/>
    </location>
</feature>
<dbReference type="GO" id="GO:0005634">
    <property type="term" value="C:nucleus"/>
    <property type="evidence" value="ECO:0007669"/>
    <property type="project" value="TreeGrafter"/>
</dbReference>
<feature type="region of interest" description="Disordered" evidence="9">
    <location>
        <begin position="589"/>
        <end position="620"/>
    </location>
</feature>
<evidence type="ECO:0000256" key="4">
    <source>
        <dbReference type="ARBA" id="ARBA00022722"/>
    </source>
</evidence>
<accession>A0A5J4YX42</accession>
<feature type="region of interest" description="Disordered" evidence="9">
    <location>
        <begin position="66"/>
        <end position="100"/>
    </location>
</feature>
<dbReference type="EMBL" id="VRMN01000003">
    <property type="protein sequence ID" value="KAA8496141.1"/>
    <property type="molecule type" value="Genomic_DNA"/>
</dbReference>
<reference evidence="11" key="1">
    <citation type="journal article" date="2019" name="Nat. Commun.">
        <title>Expansion of phycobilisome linker gene families in mesophilic red algae.</title>
        <authorList>
            <person name="Lee J."/>
            <person name="Kim D."/>
            <person name="Bhattacharya D."/>
            <person name="Yoon H.S."/>
        </authorList>
    </citation>
    <scope>NUCLEOTIDE SEQUENCE [LARGE SCALE GENOMIC DNA]</scope>
    <source>
        <strain evidence="11">CCMP 1328</strain>
    </source>
</reference>
<dbReference type="InterPro" id="IPR036866">
    <property type="entry name" value="RibonucZ/Hydroxyglut_hydro"/>
</dbReference>
<evidence type="ECO:0000313" key="10">
    <source>
        <dbReference type="EMBL" id="KAA8496141.1"/>
    </source>
</evidence>
<feature type="compositionally biased region" description="Basic and acidic residues" evidence="9">
    <location>
        <begin position="71"/>
        <end position="88"/>
    </location>
</feature>
<keyword evidence="11" id="KW-1185">Reference proteome</keyword>
<evidence type="ECO:0000256" key="1">
    <source>
        <dbReference type="ARBA" id="ARBA00001947"/>
    </source>
</evidence>
<feature type="compositionally biased region" description="Low complexity" evidence="9">
    <location>
        <begin position="745"/>
        <end position="757"/>
    </location>
</feature>
<feature type="compositionally biased region" description="Acidic residues" evidence="9">
    <location>
        <begin position="718"/>
        <end position="744"/>
    </location>
</feature>
<evidence type="ECO:0000256" key="6">
    <source>
        <dbReference type="ARBA" id="ARBA00022759"/>
    </source>
</evidence>
<dbReference type="AlphaFoldDB" id="A0A5J4YX42"/>
<feature type="region of interest" description="Disordered" evidence="9">
    <location>
        <begin position="718"/>
        <end position="771"/>
    </location>
</feature>
<dbReference type="GO" id="GO:0046872">
    <property type="term" value="F:metal ion binding"/>
    <property type="evidence" value="ECO:0007669"/>
    <property type="project" value="UniProtKB-KW"/>
</dbReference>
<evidence type="ECO:0000313" key="11">
    <source>
        <dbReference type="Proteomes" id="UP000324585"/>
    </source>
</evidence>
<protein>
    <submittedName>
        <fullName evidence="10">Ribonuclease Z</fullName>
    </submittedName>
</protein>
<dbReference type="HAMAP" id="MF_01818">
    <property type="entry name" value="RNase_Z_BN"/>
    <property type="match status" value="1"/>
</dbReference>
<dbReference type="PANTHER" id="PTHR46018:SF2">
    <property type="entry name" value="ZINC PHOSPHODIESTERASE ELAC PROTEIN 1"/>
    <property type="match status" value="1"/>
</dbReference>
<comment type="subunit">
    <text evidence="2">Homodimer.</text>
</comment>
<keyword evidence="6" id="KW-0255">Endonuclease</keyword>
<dbReference type="SUPFAM" id="SSF56281">
    <property type="entry name" value="Metallo-hydrolase/oxidoreductase"/>
    <property type="match status" value="1"/>
</dbReference>
<keyword evidence="7" id="KW-0378">Hydrolase</keyword>
<evidence type="ECO:0000256" key="8">
    <source>
        <dbReference type="ARBA" id="ARBA00022833"/>
    </source>
</evidence>
<dbReference type="InterPro" id="IPR013471">
    <property type="entry name" value="RNase_Z/BN"/>
</dbReference>
<proteinExistence type="inferred from homology"/>
<dbReference type="OrthoDB" id="527344at2759"/>
<dbReference type="GO" id="GO:0042781">
    <property type="term" value="F:3'-tRNA processing endoribonuclease activity"/>
    <property type="evidence" value="ECO:0007669"/>
    <property type="project" value="TreeGrafter"/>
</dbReference>
<evidence type="ECO:0000256" key="9">
    <source>
        <dbReference type="SAM" id="MobiDB-lite"/>
    </source>
</evidence>
<keyword evidence="8" id="KW-0862">Zinc</keyword>